<evidence type="ECO:0000259" key="7">
    <source>
        <dbReference type="PROSITE" id="PS50923"/>
    </source>
</evidence>
<dbReference type="GO" id="GO:0001851">
    <property type="term" value="F:complement component C3b binding"/>
    <property type="evidence" value="ECO:0007669"/>
    <property type="project" value="TreeGrafter"/>
</dbReference>
<evidence type="ECO:0000313" key="8">
    <source>
        <dbReference type="Ensembl" id="ENSCPRP00005000244.1"/>
    </source>
</evidence>
<comment type="caution">
    <text evidence="4">Lacks conserved residue(s) required for the propagation of feature annotation.</text>
</comment>
<dbReference type="InterPro" id="IPR051503">
    <property type="entry name" value="ComplSys_Reg/VirEntry_Med"/>
</dbReference>
<reference evidence="8" key="1">
    <citation type="submission" date="2025-08" db="UniProtKB">
        <authorList>
            <consortium name="Ensembl"/>
        </authorList>
    </citation>
    <scope>IDENTIFICATION</scope>
</reference>
<protein>
    <recommendedName>
        <fullName evidence="7">Sushi domain-containing protein</fullName>
    </recommendedName>
</protein>
<reference evidence="8" key="2">
    <citation type="submission" date="2025-09" db="UniProtKB">
        <authorList>
            <consortium name="Ensembl"/>
        </authorList>
    </citation>
    <scope>IDENTIFICATION</scope>
</reference>
<evidence type="ECO:0000313" key="9">
    <source>
        <dbReference type="Proteomes" id="UP000594220"/>
    </source>
</evidence>
<feature type="domain" description="Sushi" evidence="7">
    <location>
        <begin position="440"/>
        <end position="498"/>
    </location>
</feature>
<accession>A0A7M4DV35</accession>
<dbReference type="AlphaFoldDB" id="A0A7M4DV35"/>
<feature type="disulfide bond" evidence="4">
    <location>
        <begin position="19"/>
        <end position="62"/>
    </location>
</feature>
<keyword evidence="9" id="KW-1185">Reference proteome</keyword>
<evidence type="ECO:0000256" key="3">
    <source>
        <dbReference type="ARBA" id="ARBA00023157"/>
    </source>
</evidence>
<dbReference type="SMART" id="SM00032">
    <property type="entry name" value="CCP"/>
    <property type="match status" value="11"/>
</dbReference>
<dbReference type="GO" id="GO:0005615">
    <property type="term" value="C:extracellular space"/>
    <property type="evidence" value="ECO:0007669"/>
    <property type="project" value="TreeGrafter"/>
</dbReference>
<dbReference type="Gene3D" id="2.10.70.10">
    <property type="entry name" value="Complement Module, domain 1"/>
    <property type="match status" value="11"/>
</dbReference>
<feature type="domain" description="Sushi" evidence="7">
    <location>
        <begin position="194"/>
        <end position="251"/>
    </location>
</feature>
<organism evidence="8 9">
    <name type="scientific">Crocodylus porosus</name>
    <name type="common">Saltwater crocodile</name>
    <name type="synonym">Estuarine crocodile</name>
    <dbReference type="NCBI Taxonomy" id="8502"/>
    <lineage>
        <taxon>Eukaryota</taxon>
        <taxon>Metazoa</taxon>
        <taxon>Chordata</taxon>
        <taxon>Craniata</taxon>
        <taxon>Vertebrata</taxon>
        <taxon>Euteleostomi</taxon>
        <taxon>Archelosauria</taxon>
        <taxon>Archosauria</taxon>
        <taxon>Crocodylia</taxon>
        <taxon>Longirostres</taxon>
        <taxon>Crocodylidae</taxon>
        <taxon>Crocodylus</taxon>
    </lineage>
</organism>
<dbReference type="GeneTree" id="ENSGT00940000154386"/>
<feature type="domain" description="Sushi" evidence="7">
    <location>
        <begin position="659"/>
        <end position="717"/>
    </location>
</feature>
<feature type="disulfide bond" evidence="4">
    <location>
        <begin position="661"/>
        <end position="704"/>
    </location>
</feature>
<feature type="region of interest" description="Disordered" evidence="5">
    <location>
        <begin position="508"/>
        <end position="528"/>
    </location>
</feature>
<feature type="domain" description="Sushi" evidence="7">
    <location>
        <begin position="500"/>
        <end position="567"/>
    </location>
</feature>
<feature type="disulfide bond" evidence="4">
    <location>
        <begin position="46"/>
        <end position="73"/>
    </location>
</feature>
<sequence>MSHFQLLILCVAFCLEVTCDHPKVADGSFVPSKTIYREEDVIIVDCKHGFHFDSFSGNTAQCTKNGWIPVPKCVYICKKIEITHGYFTEKKDIFNLNEETTYRCVIGYTTPDGKETGDIRCSHTGWSPSPGCSKTCTRPNLENILLKTSKKVFSPGDDLTYECADGYQTIHKSTSTYTMCGKNGWTPEPQCLAIECEMLTLAKGAISPQEGKYRNGDVITFSCAKSYTRVGPDSTQCYYFGWSPAPPLCKEEVRSCEQPQAVVNATIISEVQELYEHGTIMEYQCNSRFKMIGSSKIECIDGKWSPPPSCIEEVKTCGPPPVIRNGAALHTDRTEYFHGDSVAYGCEKNFEIWGAGEAKCLSGEWTRLPLCADKSAQCAVTRSSAEISIIQYRPNSAEKANFGTVVKYKCKTEVKNSKESTCVSGKWLPEIECKPKEIKKQCPPPPQVPGALNVIEVRNYESGEEITFQCLENFEASPGMDKILCQDGKWQSPPRCVEKNACGLPRPLENGKLRQEHQNPGTEQSGPVTYPNGTVLEYACHTGFVLKGQSKITCSMGTWTEGPACDEMPCGKVPSVLHSVPRRAAKSHYVPGETVRYECKRGFSIRGEQNIICQAGNWTKPPTCEGMCIVGHNIFPETKVLFGCFSLLTHSCMSRLPDVTCGPPPQVANADVVSSRPQKSAPGTKVQYRCHPNFQIVGSNEVTCENKRWSQAPTCQSKSLCF</sequence>
<dbReference type="PROSITE" id="PS50923">
    <property type="entry name" value="SUSHI"/>
    <property type="match status" value="9"/>
</dbReference>
<evidence type="ECO:0000256" key="4">
    <source>
        <dbReference type="PROSITE-ProRule" id="PRU00302"/>
    </source>
</evidence>
<dbReference type="OMA" id="CIKICEI"/>
<feature type="disulfide bond" evidence="4">
    <location>
        <begin position="256"/>
        <end position="299"/>
    </location>
</feature>
<name>A0A7M4DV35_CROPO</name>
<feature type="disulfide bond" evidence="4">
    <location>
        <begin position="317"/>
        <end position="360"/>
    </location>
</feature>
<dbReference type="PANTHER" id="PTHR45785">
    <property type="entry name" value="COMPLEMENT FACTOR H-RELATED"/>
    <property type="match status" value="1"/>
</dbReference>
<dbReference type="InterPro" id="IPR000436">
    <property type="entry name" value="Sushi_SCR_CCP_dom"/>
</dbReference>
<feature type="compositionally biased region" description="Polar residues" evidence="5">
    <location>
        <begin position="518"/>
        <end position="527"/>
    </location>
</feature>
<evidence type="ECO:0000256" key="2">
    <source>
        <dbReference type="ARBA" id="ARBA00022729"/>
    </source>
</evidence>
<dbReference type="GO" id="GO:0006956">
    <property type="term" value="P:complement activation"/>
    <property type="evidence" value="ECO:0007669"/>
    <property type="project" value="TreeGrafter"/>
</dbReference>
<dbReference type="InterPro" id="IPR035976">
    <property type="entry name" value="Sushi/SCR/CCP_sf"/>
</dbReference>
<dbReference type="SUPFAM" id="SSF57535">
    <property type="entry name" value="Complement control module/SCR domain"/>
    <property type="match status" value="10"/>
</dbReference>
<dbReference type="CDD" id="cd00033">
    <property type="entry name" value="CCP"/>
    <property type="match status" value="8"/>
</dbReference>
<feature type="disulfide bond" evidence="4">
    <location>
        <begin position="442"/>
        <end position="485"/>
    </location>
</feature>
<feature type="domain" description="Sushi" evidence="7">
    <location>
        <begin position="134"/>
        <end position="193"/>
    </location>
</feature>
<feature type="domain" description="Sushi" evidence="7">
    <location>
        <begin position="254"/>
        <end position="312"/>
    </location>
</feature>
<evidence type="ECO:0000256" key="1">
    <source>
        <dbReference type="ARBA" id="ARBA00022659"/>
    </source>
</evidence>
<feature type="domain" description="Sushi" evidence="7">
    <location>
        <begin position="315"/>
        <end position="373"/>
    </location>
</feature>
<dbReference type="PANTHER" id="PTHR45785:SF7">
    <property type="entry name" value="COMPLEMENT FACTOR H"/>
    <property type="match status" value="1"/>
</dbReference>
<feature type="chain" id="PRO_5029521116" description="Sushi domain-containing protein" evidence="6">
    <location>
        <begin position="20"/>
        <end position="722"/>
    </location>
</feature>
<evidence type="ECO:0000256" key="5">
    <source>
        <dbReference type="SAM" id="MobiDB-lite"/>
    </source>
</evidence>
<keyword evidence="1 4" id="KW-0768">Sushi</keyword>
<dbReference type="Proteomes" id="UP000594220">
    <property type="component" value="Unplaced"/>
</dbReference>
<dbReference type="Pfam" id="PF00084">
    <property type="entry name" value="Sushi"/>
    <property type="match status" value="9"/>
</dbReference>
<keyword evidence="3 4" id="KW-1015">Disulfide bond</keyword>
<feature type="disulfide bond" evidence="4">
    <location>
        <begin position="570"/>
        <end position="613"/>
    </location>
</feature>
<feature type="domain" description="Sushi" evidence="7">
    <location>
        <begin position="568"/>
        <end position="626"/>
    </location>
</feature>
<evidence type="ECO:0000256" key="6">
    <source>
        <dbReference type="SAM" id="SignalP"/>
    </source>
</evidence>
<feature type="domain" description="Sushi" evidence="7">
    <location>
        <begin position="17"/>
        <end position="75"/>
    </location>
</feature>
<dbReference type="Ensembl" id="ENSCPRT00005000312.1">
    <property type="protein sequence ID" value="ENSCPRP00005000244.1"/>
    <property type="gene ID" value="ENSCPRG00005000234.1"/>
</dbReference>
<keyword evidence="2 6" id="KW-0732">Signal</keyword>
<proteinExistence type="predicted"/>
<feature type="signal peptide" evidence="6">
    <location>
        <begin position="1"/>
        <end position="19"/>
    </location>
</feature>